<dbReference type="PANTHER" id="PTHR35311">
    <property type="entry name" value="KINETOCHORE-ASSOCIATED PROTEIN KNL-2 HOMOLOG"/>
    <property type="match status" value="1"/>
</dbReference>
<dbReference type="Proteomes" id="UP001234989">
    <property type="component" value="Chromosome 4"/>
</dbReference>
<protein>
    <recommendedName>
        <fullName evidence="2">SANTA domain-containing protein</fullName>
    </recommendedName>
</protein>
<dbReference type="PANTHER" id="PTHR35311:SF1">
    <property type="entry name" value="PROTEIN EMBRYO DEFECTIVE 1674"/>
    <property type="match status" value="1"/>
</dbReference>
<evidence type="ECO:0000313" key="3">
    <source>
        <dbReference type="EMBL" id="WMV23840.1"/>
    </source>
</evidence>
<dbReference type="Pfam" id="PF09133">
    <property type="entry name" value="SANTA"/>
    <property type="match status" value="1"/>
</dbReference>
<proteinExistence type="predicted"/>
<organism evidence="3 4">
    <name type="scientific">Solanum verrucosum</name>
    <dbReference type="NCBI Taxonomy" id="315347"/>
    <lineage>
        <taxon>Eukaryota</taxon>
        <taxon>Viridiplantae</taxon>
        <taxon>Streptophyta</taxon>
        <taxon>Embryophyta</taxon>
        <taxon>Tracheophyta</taxon>
        <taxon>Spermatophyta</taxon>
        <taxon>Magnoliopsida</taxon>
        <taxon>eudicotyledons</taxon>
        <taxon>Gunneridae</taxon>
        <taxon>Pentapetalae</taxon>
        <taxon>asterids</taxon>
        <taxon>lamiids</taxon>
        <taxon>Solanales</taxon>
        <taxon>Solanaceae</taxon>
        <taxon>Solanoideae</taxon>
        <taxon>Solaneae</taxon>
        <taxon>Solanum</taxon>
    </lineage>
</organism>
<evidence type="ECO:0000256" key="1">
    <source>
        <dbReference type="SAM" id="MobiDB-lite"/>
    </source>
</evidence>
<sequence>MHNSPPNRGVSKAGHRNGLYRYHSGPFRSGSIRDGMGYIEPVHGTERYHDLVPVYRYRFIPVHSGSVPVRSGTGPVPVYLYDWWLIKVEIGDGSKRLGIGGFTAKEKPDGRVFHSTTIAKRHDTATLVTVDGITILLSGFINRCRTLQNGFSSEVCKKFLLGFPYNWEESAAVSFGESTNENTASGISDFSESANASADCTSSSFTMSVDHLPANVLRDLLISGAGDPEGGMLRRSIFNEIVQKYGNNAFNVDKASSLNQKSGNQVTPQSPSLNGSPSQKKKAKTIRKQEDSYIPDAKSGKEDLPEATPKDMPEKRFLDRLLHRSGDDVPTAGENSCLNQKSGNQVTSRGPSLDEPPFKKKKTAANLRKEDDNHVPDAQCRKEVLQKCNDESGTDIDKNSSSSSPLIRDKASLYKKTKVHQTQEEKRAVHKVSGQGDFGIVNTTNSSNGPLTRSRAKKKWLKEQGQEGNRYL</sequence>
<feature type="compositionally biased region" description="Basic and acidic residues" evidence="1">
    <location>
        <begin position="367"/>
        <end position="398"/>
    </location>
</feature>
<feature type="compositionally biased region" description="Basic and acidic residues" evidence="1">
    <location>
        <begin position="298"/>
        <end position="327"/>
    </location>
</feature>
<feature type="compositionally biased region" description="Polar residues" evidence="1">
    <location>
        <begin position="333"/>
        <end position="350"/>
    </location>
</feature>
<reference evidence="3" key="1">
    <citation type="submission" date="2023-08" db="EMBL/GenBank/DDBJ databases">
        <title>A de novo genome assembly of Solanum verrucosum Schlechtendal, a Mexican diploid species geographically isolated from the other diploid A-genome species in potato relatives.</title>
        <authorList>
            <person name="Hosaka K."/>
        </authorList>
    </citation>
    <scope>NUCLEOTIDE SEQUENCE</scope>
    <source>
        <tissue evidence="3">Young leaves</tissue>
    </source>
</reference>
<evidence type="ECO:0000313" key="4">
    <source>
        <dbReference type="Proteomes" id="UP001234989"/>
    </source>
</evidence>
<feature type="region of interest" description="Disordered" evidence="1">
    <location>
        <begin position="259"/>
        <end position="472"/>
    </location>
</feature>
<dbReference type="EMBL" id="CP133615">
    <property type="protein sequence ID" value="WMV23840.1"/>
    <property type="molecule type" value="Genomic_DNA"/>
</dbReference>
<keyword evidence="4" id="KW-1185">Reference proteome</keyword>
<feature type="domain" description="SANTA" evidence="2">
    <location>
        <begin position="78"/>
        <end position="169"/>
    </location>
</feature>
<evidence type="ECO:0000259" key="2">
    <source>
        <dbReference type="Pfam" id="PF09133"/>
    </source>
</evidence>
<feature type="compositionally biased region" description="Polar residues" evidence="1">
    <location>
        <begin position="441"/>
        <end position="451"/>
    </location>
</feature>
<dbReference type="InterPro" id="IPR053090">
    <property type="entry name" value="Centromere_KNL-2_homolog"/>
</dbReference>
<name>A0AAF0QK36_SOLVR</name>
<accession>A0AAF0QK36</accession>
<dbReference type="AlphaFoldDB" id="A0AAF0QK36"/>
<feature type="compositionally biased region" description="Polar residues" evidence="1">
    <location>
        <begin position="259"/>
        <end position="278"/>
    </location>
</feature>
<gene>
    <name evidence="3" type="ORF">MTR67_017225</name>
</gene>
<dbReference type="InterPro" id="IPR015216">
    <property type="entry name" value="SANTA"/>
</dbReference>